<dbReference type="Gene3D" id="3.40.50.2000">
    <property type="entry name" value="Glycogen Phosphorylase B"/>
    <property type="match status" value="2"/>
</dbReference>
<evidence type="ECO:0000313" key="3">
    <source>
        <dbReference type="EMBL" id="ETK01570.1"/>
    </source>
</evidence>
<feature type="domain" description="Glycosyl transferase family 1" evidence="1">
    <location>
        <begin position="193"/>
        <end position="305"/>
    </location>
</feature>
<evidence type="ECO:0000259" key="1">
    <source>
        <dbReference type="Pfam" id="PF00534"/>
    </source>
</evidence>
<dbReference type="SUPFAM" id="SSF53756">
    <property type="entry name" value="UDP-Glycosyltransferase/glycogen phosphorylase"/>
    <property type="match status" value="1"/>
</dbReference>
<dbReference type="InterPro" id="IPR050194">
    <property type="entry name" value="Glycosyltransferase_grp1"/>
</dbReference>
<dbReference type="PANTHER" id="PTHR45947:SF3">
    <property type="entry name" value="SULFOQUINOVOSYL TRANSFERASE SQD2"/>
    <property type="match status" value="1"/>
</dbReference>
<name>W2C336_9BACT</name>
<evidence type="ECO:0000313" key="4">
    <source>
        <dbReference type="Proteomes" id="UP000018837"/>
    </source>
</evidence>
<dbReference type="GO" id="GO:0016757">
    <property type="term" value="F:glycosyltransferase activity"/>
    <property type="evidence" value="ECO:0007669"/>
    <property type="project" value="InterPro"/>
</dbReference>
<dbReference type="EMBL" id="AYUF01000474">
    <property type="protein sequence ID" value="ETK01570.1"/>
    <property type="molecule type" value="Genomic_DNA"/>
</dbReference>
<comment type="caution">
    <text evidence="3">The sequence shown here is derived from an EMBL/GenBank/DDBJ whole genome shotgun (WGS) entry which is preliminary data.</text>
</comment>
<dbReference type="InterPro" id="IPR028098">
    <property type="entry name" value="Glyco_trans_4-like_N"/>
</dbReference>
<dbReference type="InterPro" id="IPR001296">
    <property type="entry name" value="Glyco_trans_1"/>
</dbReference>
<dbReference type="AlphaFoldDB" id="W2C336"/>
<dbReference type="Pfam" id="PF13439">
    <property type="entry name" value="Glyco_transf_4"/>
    <property type="match status" value="1"/>
</dbReference>
<proteinExistence type="predicted"/>
<gene>
    <name evidence="3" type="ORF">N425_09205</name>
</gene>
<accession>W2C336</accession>
<dbReference type="PANTHER" id="PTHR45947">
    <property type="entry name" value="SULFOQUINOVOSYL TRANSFERASE SQD2"/>
    <property type="match status" value="1"/>
</dbReference>
<feature type="domain" description="Glycosyltransferase subfamily 4-like N-terminal" evidence="2">
    <location>
        <begin position="16"/>
        <end position="175"/>
    </location>
</feature>
<dbReference type="Pfam" id="PF00534">
    <property type="entry name" value="Glycos_transf_1"/>
    <property type="match status" value="1"/>
</dbReference>
<protein>
    <submittedName>
        <fullName evidence="3">Glycosyltransferase family 1</fullName>
    </submittedName>
</protein>
<reference evidence="3 4" key="1">
    <citation type="submission" date="2013-11" db="EMBL/GenBank/DDBJ databases">
        <title>Single cell genomics of uncultured Tannerella BU063 (oral taxon 286).</title>
        <authorList>
            <person name="Beall C.J."/>
            <person name="Campbell A.G."/>
            <person name="Griffen A.L."/>
            <person name="Podar M."/>
            <person name="Leys E.J."/>
        </authorList>
    </citation>
    <scope>NUCLEOTIDE SEQUENCE [LARGE SCALE GENOMIC DNA]</scope>
    <source>
        <strain evidence="3">Cell 2</strain>
    </source>
</reference>
<dbReference type="CDD" id="cd03801">
    <property type="entry name" value="GT4_PimA-like"/>
    <property type="match status" value="1"/>
</dbReference>
<organism evidence="3 4">
    <name type="scientific">Tannerella sp. oral taxon BU063 isolate Cell 2</name>
    <dbReference type="NCBI Taxonomy" id="1411148"/>
    <lineage>
        <taxon>Bacteria</taxon>
        <taxon>Pseudomonadati</taxon>
        <taxon>Bacteroidota</taxon>
        <taxon>Bacteroidia</taxon>
        <taxon>Bacteroidales</taxon>
        <taxon>Tannerellaceae</taxon>
        <taxon>Tannerella</taxon>
    </lineage>
</organism>
<dbReference type="PATRIC" id="fig|1411148.3.peg.1458"/>
<evidence type="ECO:0000259" key="2">
    <source>
        <dbReference type="Pfam" id="PF13439"/>
    </source>
</evidence>
<dbReference type="Proteomes" id="UP000018837">
    <property type="component" value="Unassembled WGS sequence"/>
</dbReference>
<keyword evidence="3" id="KW-0808">Transferase</keyword>
<sequence>MRIVVTGLRGFPGIQGGVETHCEELCPRMAALGGDITVTRRKPFIKESPPYTSYQGVKFKDLNAPQKSGFEAAIHTFRSVWYAYRTKADLIHIQAIGPGIAIPLAKLLGLKVVATHHGPDYDRKKWGRLAKFILRAGESFAARWADEVIVISTVIQDILEKKYGRTNVHLIYNGVTRPPHITSTDQIRAWGLTPKRYILAVGRFVEEKNFDKLVTAFSRASLPTDFRLVIAGDADHESPYSRSLKAQAAKHGVVLTGMIKGQPLQELYAHAGLFVLPSSHEGLPITMLEAMSHQIPVLVSDIPANHAVGLPADCYFHYDEAGCVTALTQALGEKVNHGVAHTYDLTRYDWDHIAQQTYAVYLQTVQREKTTEQTCV</sequence>